<keyword evidence="4" id="KW-1185">Reference proteome</keyword>
<dbReference type="InterPro" id="IPR003034">
    <property type="entry name" value="SAP_dom"/>
</dbReference>
<gene>
    <name evidence="3" type="ORF">ACJIZ3_014868</name>
</gene>
<feature type="region of interest" description="Disordered" evidence="1">
    <location>
        <begin position="290"/>
        <end position="402"/>
    </location>
</feature>
<proteinExistence type="predicted"/>
<feature type="compositionally biased region" description="Basic and acidic residues" evidence="1">
    <location>
        <begin position="360"/>
        <end position="374"/>
    </location>
</feature>
<dbReference type="SUPFAM" id="SSF68906">
    <property type="entry name" value="SAP domain"/>
    <property type="match status" value="1"/>
</dbReference>
<evidence type="ECO:0000313" key="3">
    <source>
        <dbReference type="EMBL" id="KAL3813600.1"/>
    </source>
</evidence>
<dbReference type="Proteomes" id="UP001634393">
    <property type="component" value="Unassembled WGS sequence"/>
</dbReference>
<protein>
    <recommendedName>
        <fullName evidence="2">SAP domain-containing protein</fullName>
    </recommendedName>
</protein>
<feature type="compositionally biased region" description="Acidic residues" evidence="1">
    <location>
        <begin position="46"/>
        <end position="100"/>
    </location>
</feature>
<dbReference type="AlphaFoldDB" id="A0ABD3RUK1"/>
<reference evidence="3 4" key="1">
    <citation type="submission" date="2024-12" db="EMBL/GenBank/DDBJ databases">
        <title>The unique morphological basis and parallel evolutionary history of personate flowers in Penstemon.</title>
        <authorList>
            <person name="Depatie T.H."/>
            <person name="Wessinger C.A."/>
        </authorList>
    </citation>
    <scope>NUCLEOTIDE SEQUENCE [LARGE SCALE GENOMIC DNA]</scope>
    <source>
        <strain evidence="3">WTNN_2</strain>
        <tissue evidence="3">Leaf</tissue>
    </source>
</reference>
<feature type="region of interest" description="Disordered" evidence="1">
    <location>
        <begin position="431"/>
        <end position="494"/>
    </location>
</feature>
<organism evidence="3 4">
    <name type="scientific">Penstemon smallii</name>
    <dbReference type="NCBI Taxonomy" id="265156"/>
    <lineage>
        <taxon>Eukaryota</taxon>
        <taxon>Viridiplantae</taxon>
        <taxon>Streptophyta</taxon>
        <taxon>Embryophyta</taxon>
        <taxon>Tracheophyta</taxon>
        <taxon>Spermatophyta</taxon>
        <taxon>Magnoliopsida</taxon>
        <taxon>eudicotyledons</taxon>
        <taxon>Gunneridae</taxon>
        <taxon>Pentapetalae</taxon>
        <taxon>asterids</taxon>
        <taxon>lamiids</taxon>
        <taxon>Lamiales</taxon>
        <taxon>Plantaginaceae</taxon>
        <taxon>Cheloneae</taxon>
        <taxon>Penstemon</taxon>
    </lineage>
</organism>
<comment type="caution">
    <text evidence="3">The sequence shown here is derived from an EMBL/GenBank/DDBJ whole genome shotgun (WGS) entry which is preliminary data.</text>
</comment>
<feature type="domain" description="SAP" evidence="2">
    <location>
        <begin position="119"/>
        <end position="153"/>
    </location>
</feature>
<dbReference type="PANTHER" id="PTHR35323:SF2">
    <property type="entry name" value="SAP DOMAIN-CONTAINING PROTEIN"/>
    <property type="match status" value="1"/>
</dbReference>
<dbReference type="Gene3D" id="1.10.720.30">
    <property type="entry name" value="SAP domain"/>
    <property type="match status" value="1"/>
</dbReference>
<evidence type="ECO:0000313" key="4">
    <source>
        <dbReference type="Proteomes" id="UP001634393"/>
    </source>
</evidence>
<feature type="compositionally biased region" description="Polar residues" evidence="1">
    <location>
        <begin position="446"/>
        <end position="461"/>
    </location>
</feature>
<dbReference type="Pfam" id="PF02037">
    <property type="entry name" value="SAP"/>
    <property type="match status" value="1"/>
</dbReference>
<dbReference type="PANTHER" id="PTHR35323">
    <property type="entry name" value="SAP DOMAIN-CONTAINING PROTEIN"/>
    <property type="match status" value="1"/>
</dbReference>
<feature type="region of interest" description="Disordered" evidence="1">
    <location>
        <begin position="1"/>
        <end position="100"/>
    </location>
</feature>
<evidence type="ECO:0000259" key="2">
    <source>
        <dbReference type="PROSITE" id="PS50800"/>
    </source>
</evidence>
<feature type="compositionally biased region" description="Basic residues" evidence="1">
    <location>
        <begin position="305"/>
        <end position="314"/>
    </location>
</feature>
<evidence type="ECO:0000256" key="1">
    <source>
        <dbReference type="SAM" id="MobiDB-lite"/>
    </source>
</evidence>
<dbReference type="InterPro" id="IPR056116">
    <property type="entry name" value="DUF7699"/>
</dbReference>
<dbReference type="InterPro" id="IPR036361">
    <property type="entry name" value="SAP_dom_sf"/>
</dbReference>
<sequence>MSKKRNHIVISETESESEPESGSESESFMTESDDEDVEEINSSNSSDDDDEDDYEDYDDDEYDDNDDDGDGYDDDNDVDTGSEWDDSENEEEDDVHVDNDDGDFMFNKVIQYIRGKSDLQQLKLAECKVYLRRHGLRLSGTKEECIERIKEHWRLKDGKGESLYPRSSFVVDCTGDVCRGDVVLFSQKVYQSFDKVTRQGRLLGRRTVAGRIVKESYGAAKQQHTFTVEVLWSRGVKTLAPLFPLLVKGRNLYKLRTHRQYWKNEQERLKVLAEKHQRGAAARNVRAMRKTKMVTKTTKSSTQKGAKRSKHFHHLGPSGTKETSHAKKKRVTKHGNPLALSSIQKPRKKSAPFQASSSKQTRDLRGFASHRRDQNSIQDNQVREPPYLPYNPIPFNRGSSIQTGDMRGSAFPWRHQNLIHDYHVREPPYIPYNCPSQREPRPFPSNRGSSSTARVPYSSHSIPKPASGWQEYRRGNHSHSSHANDSKNFKRFPR</sequence>
<feature type="compositionally biased region" description="Acidic residues" evidence="1">
    <location>
        <begin position="13"/>
        <end position="23"/>
    </location>
</feature>
<name>A0ABD3RUK1_9LAMI</name>
<dbReference type="EMBL" id="JBJXBP010000008">
    <property type="protein sequence ID" value="KAL3813600.1"/>
    <property type="molecule type" value="Genomic_DNA"/>
</dbReference>
<feature type="compositionally biased region" description="Low complexity" evidence="1">
    <location>
        <begin position="294"/>
        <end position="304"/>
    </location>
</feature>
<dbReference type="Pfam" id="PF24766">
    <property type="entry name" value="DUF7699"/>
    <property type="match status" value="1"/>
</dbReference>
<accession>A0ABD3RUK1</accession>
<dbReference type="PROSITE" id="PS50800">
    <property type="entry name" value="SAP"/>
    <property type="match status" value="1"/>
</dbReference>